<reference evidence="1 2" key="1">
    <citation type="journal article" date="2014" name="Nature">
        <title>An environmental bacterial taxon with a large and distinct metabolic repertoire.</title>
        <authorList>
            <person name="Wilson M.C."/>
            <person name="Mori T."/>
            <person name="Ruckert C."/>
            <person name="Uria A.R."/>
            <person name="Helf M.J."/>
            <person name="Takada K."/>
            <person name="Gernert C."/>
            <person name="Steffens U.A."/>
            <person name="Heycke N."/>
            <person name="Schmitt S."/>
            <person name="Rinke C."/>
            <person name="Helfrich E.J."/>
            <person name="Brachmann A.O."/>
            <person name="Gurgui C."/>
            <person name="Wakimoto T."/>
            <person name="Kracht M."/>
            <person name="Crusemann M."/>
            <person name="Hentschel U."/>
            <person name="Abe I."/>
            <person name="Matsunaga S."/>
            <person name="Kalinowski J."/>
            <person name="Takeyama H."/>
            <person name="Piel J."/>
        </authorList>
    </citation>
    <scope>NUCLEOTIDE SEQUENCE [LARGE SCALE GENOMIC DNA]</scope>
    <source>
        <strain evidence="2">TSY1</strain>
    </source>
</reference>
<keyword evidence="2" id="KW-1185">Reference proteome</keyword>
<dbReference type="PATRIC" id="fig|1429438.4.peg.1489"/>
<dbReference type="InterPro" id="IPR018669">
    <property type="entry name" value="Toxin_HigB"/>
</dbReference>
<protein>
    <recommendedName>
        <fullName evidence="3">Toxin RelE</fullName>
    </recommendedName>
</protein>
<dbReference type="HOGENOM" id="CLU_153067_3_0_7"/>
<dbReference type="GO" id="GO:0110001">
    <property type="term" value="C:toxin-antitoxin complex"/>
    <property type="evidence" value="ECO:0007669"/>
    <property type="project" value="InterPro"/>
</dbReference>
<evidence type="ECO:0000313" key="2">
    <source>
        <dbReference type="Proteomes" id="UP000019141"/>
    </source>
</evidence>
<dbReference type="Pfam" id="PF09907">
    <property type="entry name" value="HigB_toxin"/>
    <property type="match status" value="1"/>
</dbReference>
<evidence type="ECO:0008006" key="3">
    <source>
        <dbReference type="Google" id="ProtNLM"/>
    </source>
</evidence>
<dbReference type="EMBL" id="AZHW01000217">
    <property type="protein sequence ID" value="ETX01591.1"/>
    <property type="molecule type" value="Genomic_DNA"/>
</dbReference>
<sequence>MHVITRRRLQEFWEQYPDAEPPIRSWLAMMRQKRYAGPHEVRQDFATASFLGRWRTIFNIGGNKYRLITDMRYDLGRVYIRTMLTHQEYTRRTREGTL</sequence>
<name>W4LV24_ENTF1</name>
<dbReference type="Proteomes" id="UP000019141">
    <property type="component" value="Unassembled WGS sequence"/>
</dbReference>
<comment type="caution">
    <text evidence="1">The sequence shown here is derived from an EMBL/GenBank/DDBJ whole genome shotgun (WGS) entry which is preliminary data.</text>
</comment>
<dbReference type="AlphaFoldDB" id="W4LV24"/>
<gene>
    <name evidence="1" type="ORF">ETSY1_06825</name>
</gene>
<proteinExistence type="predicted"/>
<dbReference type="GO" id="GO:0004519">
    <property type="term" value="F:endonuclease activity"/>
    <property type="evidence" value="ECO:0007669"/>
    <property type="project" value="InterPro"/>
</dbReference>
<dbReference type="GO" id="GO:0003723">
    <property type="term" value="F:RNA binding"/>
    <property type="evidence" value="ECO:0007669"/>
    <property type="project" value="InterPro"/>
</dbReference>
<evidence type="ECO:0000313" key="1">
    <source>
        <dbReference type="EMBL" id="ETX01591.1"/>
    </source>
</evidence>
<accession>W4LV24</accession>
<organism evidence="1 2">
    <name type="scientific">Entotheonella factor</name>
    <dbReference type="NCBI Taxonomy" id="1429438"/>
    <lineage>
        <taxon>Bacteria</taxon>
        <taxon>Pseudomonadati</taxon>
        <taxon>Nitrospinota/Tectimicrobiota group</taxon>
        <taxon>Candidatus Tectimicrobiota</taxon>
        <taxon>Candidatus Entotheonellia</taxon>
        <taxon>Candidatus Entotheonellales</taxon>
        <taxon>Candidatus Entotheonellaceae</taxon>
        <taxon>Candidatus Entotheonella</taxon>
    </lineage>
</organism>